<dbReference type="AlphaFoldDB" id="A0AAD5N362"/>
<evidence type="ECO:0000313" key="1">
    <source>
        <dbReference type="EMBL" id="KAJ1356624.1"/>
    </source>
</evidence>
<gene>
    <name evidence="1" type="ORF">KIN20_014358</name>
</gene>
<dbReference type="Proteomes" id="UP001196413">
    <property type="component" value="Unassembled WGS sequence"/>
</dbReference>
<dbReference type="EMBL" id="JAHQIW010002851">
    <property type="protein sequence ID" value="KAJ1356624.1"/>
    <property type="molecule type" value="Genomic_DNA"/>
</dbReference>
<proteinExistence type="predicted"/>
<name>A0AAD5N362_PARTN</name>
<keyword evidence="2" id="KW-1185">Reference proteome</keyword>
<evidence type="ECO:0000313" key="2">
    <source>
        <dbReference type="Proteomes" id="UP001196413"/>
    </source>
</evidence>
<organism evidence="1 2">
    <name type="scientific">Parelaphostrongylus tenuis</name>
    <name type="common">Meningeal worm</name>
    <dbReference type="NCBI Taxonomy" id="148309"/>
    <lineage>
        <taxon>Eukaryota</taxon>
        <taxon>Metazoa</taxon>
        <taxon>Ecdysozoa</taxon>
        <taxon>Nematoda</taxon>
        <taxon>Chromadorea</taxon>
        <taxon>Rhabditida</taxon>
        <taxon>Rhabditina</taxon>
        <taxon>Rhabditomorpha</taxon>
        <taxon>Strongyloidea</taxon>
        <taxon>Metastrongylidae</taxon>
        <taxon>Parelaphostrongylus</taxon>
    </lineage>
</organism>
<sequence length="51" mass="5683">MHGRVNNGQQSRFYLATFSLNRRSKGAIGAGSLILYKDAVLPLKNKGFKEE</sequence>
<reference evidence="1" key="1">
    <citation type="submission" date="2021-06" db="EMBL/GenBank/DDBJ databases">
        <title>Parelaphostrongylus tenuis whole genome reference sequence.</title>
        <authorList>
            <person name="Garwood T.J."/>
            <person name="Larsen P.A."/>
            <person name="Fountain-Jones N.M."/>
            <person name="Garbe J.R."/>
            <person name="Macchietto M.G."/>
            <person name="Kania S.A."/>
            <person name="Gerhold R.W."/>
            <person name="Richards J.E."/>
            <person name="Wolf T.M."/>
        </authorList>
    </citation>
    <scope>NUCLEOTIDE SEQUENCE</scope>
    <source>
        <strain evidence="1">MNPRO001-30</strain>
        <tissue evidence="1">Meninges</tissue>
    </source>
</reference>
<accession>A0AAD5N362</accession>
<protein>
    <submittedName>
        <fullName evidence="1">Uncharacterized protein</fullName>
    </submittedName>
</protein>
<comment type="caution">
    <text evidence="1">The sequence shown here is derived from an EMBL/GenBank/DDBJ whole genome shotgun (WGS) entry which is preliminary data.</text>
</comment>